<dbReference type="OrthoDB" id="292401at2"/>
<evidence type="ECO:0000313" key="3">
    <source>
        <dbReference type="Proteomes" id="UP000237819"/>
    </source>
</evidence>
<evidence type="ECO:0000259" key="1">
    <source>
        <dbReference type="Pfam" id="PF24740"/>
    </source>
</evidence>
<dbReference type="RefSeq" id="WP_105338923.1">
    <property type="nucleotide sequence ID" value="NZ_PUHZ01000025.1"/>
</dbReference>
<name>A0A2S8GCZ7_9BACT</name>
<sequence>MDEIACCVGRLIMPEIWNGVRWAAVKDCGLVDLLSSGSPIPLPEIEDFPRIGYLAREDVAAQITASEALLEKADDNETCSLLEEFLEWLDAAKKENLDVLFFYG</sequence>
<organism evidence="2 3">
    <name type="scientific">Blastopirellula marina</name>
    <dbReference type="NCBI Taxonomy" id="124"/>
    <lineage>
        <taxon>Bacteria</taxon>
        <taxon>Pseudomonadati</taxon>
        <taxon>Planctomycetota</taxon>
        <taxon>Planctomycetia</taxon>
        <taxon>Pirellulales</taxon>
        <taxon>Pirellulaceae</taxon>
        <taxon>Blastopirellula</taxon>
    </lineage>
</organism>
<gene>
    <name evidence="2" type="ORF">C5Y93_28820</name>
</gene>
<dbReference type="AlphaFoldDB" id="A0A2S8GCZ7"/>
<dbReference type="InterPro" id="IPR056108">
    <property type="entry name" value="DUF7691"/>
</dbReference>
<comment type="caution">
    <text evidence="2">The sequence shown here is derived from an EMBL/GenBank/DDBJ whole genome shotgun (WGS) entry which is preliminary data.</text>
</comment>
<evidence type="ECO:0000313" key="2">
    <source>
        <dbReference type="EMBL" id="PQO42342.1"/>
    </source>
</evidence>
<proteinExistence type="predicted"/>
<dbReference type="Proteomes" id="UP000237819">
    <property type="component" value="Unassembled WGS sequence"/>
</dbReference>
<protein>
    <recommendedName>
        <fullName evidence="1">DUF7691 domain-containing protein</fullName>
    </recommendedName>
</protein>
<dbReference type="Pfam" id="PF24740">
    <property type="entry name" value="DUF7691"/>
    <property type="match status" value="1"/>
</dbReference>
<dbReference type="EMBL" id="PUHZ01000025">
    <property type="protein sequence ID" value="PQO42342.1"/>
    <property type="molecule type" value="Genomic_DNA"/>
</dbReference>
<feature type="domain" description="DUF7691" evidence="1">
    <location>
        <begin position="24"/>
        <end position="103"/>
    </location>
</feature>
<reference evidence="2 3" key="1">
    <citation type="submission" date="2018-02" db="EMBL/GenBank/DDBJ databases">
        <title>Comparative genomes isolates from brazilian mangrove.</title>
        <authorList>
            <person name="Araujo J.E."/>
            <person name="Taketani R.G."/>
            <person name="Silva M.C.P."/>
            <person name="Loureco M.V."/>
            <person name="Andreote F.D."/>
        </authorList>
    </citation>
    <scope>NUCLEOTIDE SEQUENCE [LARGE SCALE GENOMIC DNA]</scope>
    <source>
        <strain evidence="2 3">Nap-Phe MGV</strain>
    </source>
</reference>
<accession>A0A2S8GCZ7</accession>